<dbReference type="GO" id="GO:0016746">
    <property type="term" value="F:acyltransferase activity"/>
    <property type="evidence" value="ECO:0007669"/>
    <property type="project" value="UniProtKB-KW"/>
</dbReference>
<keyword evidence="5 8" id="KW-0012">Acyltransferase</keyword>
<protein>
    <submittedName>
        <fullName evidence="8">1-acyl-sn-glycerol-3-phosphate acyltransferase</fullName>
    </submittedName>
</protein>
<sequence>MPSSPCGPSCIEPTARVGTMRVIARVAGLAGLLTSYPLAHVATPPVARDRMRRGYAHAALSCLGMSLKVVDRRTEQQAPRSAGVLVVVGHVGWTDVLALVAVRPMGFVARADLVDWPVLGPLARLMKVVPIERERLRALPTTVGRVAQRLSSGETVAVFPEGTTWCGRAYGRLRPAFFQAAVDAGAFVQPIRLRYLDRHGAQCTAPGFVGDDSFLDSALRMLRSSGITAEIVLEPLEYPGMDRRELARRCEQAVRGHDLSRHGHDSSEWIEATTTRVQDPSVTPAAERA</sequence>
<evidence type="ECO:0000259" key="7">
    <source>
        <dbReference type="SMART" id="SM00563"/>
    </source>
</evidence>
<keyword evidence="4" id="KW-0443">Lipid metabolism</keyword>
<keyword evidence="2" id="KW-0444">Lipid biosynthesis</keyword>
<dbReference type="SMART" id="SM00563">
    <property type="entry name" value="PlsC"/>
    <property type="match status" value="1"/>
</dbReference>
<evidence type="ECO:0000256" key="2">
    <source>
        <dbReference type="ARBA" id="ARBA00022516"/>
    </source>
</evidence>
<dbReference type="EMBL" id="JADLQN010000001">
    <property type="protein sequence ID" value="MBF6354846.1"/>
    <property type="molecule type" value="Genomic_DNA"/>
</dbReference>
<evidence type="ECO:0000256" key="6">
    <source>
        <dbReference type="SAM" id="MobiDB-lite"/>
    </source>
</evidence>
<comment type="caution">
    <text evidence="8">The sequence shown here is derived from an EMBL/GenBank/DDBJ whole genome shotgun (WGS) entry which is preliminary data.</text>
</comment>
<evidence type="ECO:0000256" key="1">
    <source>
        <dbReference type="ARBA" id="ARBA00005189"/>
    </source>
</evidence>
<dbReference type="CDD" id="cd07989">
    <property type="entry name" value="LPLAT_AGPAT-like"/>
    <property type="match status" value="1"/>
</dbReference>
<name>A0ABS0D8P5_9NOCA</name>
<evidence type="ECO:0000313" key="9">
    <source>
        <dbReference type="Proteomes" id="UP000707731"/>
    </source>
</evidence>
<organism evidence="8 9">
    <name type="scientific">Nocardia higoensis</name>
    <dbReference type="NCBI Taxonomy" id="228599"/>
    <lineage>
        <taxon>Bacteria</taxon>
        <taxon>Bacillati</taxon>
        <taxon>Actinomycetota</taxon>
        <taxon>Actinomycetes</taxon>
        <taxon>Mycobacteriales</taxon>
        <taxon>Nocardiaceae</taxon>
        <taxon>Nocardia</taxon>
    </lineage>
</organism>
<gene>
    <name evidence="8" type="ORF">IU449_09860</name>
</gene>
<dbReference type="InterPro" id="IPR002123">
    <property type="entry name" value="Plipid/glycerol_acylTrfase"/>
</dbReference>
<proteinExistence type="predicted"/>
<feature type="compositionally biased region" description="Polar residues" evidence="6">
    <location>
        <begin position="272"/>
        <end position="281"/>
    </location>
</feature>
<feature type="compositionally biased region" description="Basic and acidic residues" evidence="6">
    <location>
        <begin position="257"/>
        <end position="267"/>
    </location>
</feature>
<dbReference type="SUPFAM" id="SSF69593">
    <property type="entry name" value="Glycerol-3-phosphate (1)-acyltransferase"/>
    <property type="match status" value="1"/>
</dbReference>
<dbReference type="Proteomes" id="UP000707731">
    <property type="component" value="Unassembled WGS sequence"/>
</dbReference>
<feature type="domain" description="Phospholipid/glycerol acyltransferase" evidence="7">
    <location>
        <begin position="84"/>
        <end position="196"/>
    </location>
</feature>
<evidence type="ECO:0000256" key="3">
    <source>
        <dbReference type="ARBA" id="ARBA00022679"/>
    </source>
</evidence>
<reference evidence="8 9" key="1">
    <citation type="submission" date="2020-10" db="EMBL/GenBank/DDBJ databases">
        <title>Identification of Nocardia species via Next-generation sequencing and recognition of intraspecies genetic diversity.</title>
        <authorList>
            <person name="Li P."/>
            <person name="Li P."/>
            <person name="Lu B."/>
        </authorList>
    </citation>
    <scope>NUCLEOTIDE SEQUENCE [LARGE SCALE GENOMIC DNA]</scope>
    <source>
        <strain evidence="8 9">BJ06-0143</strain>
    </source>
</reference>
<accession>A0ABS0D8P5</accession>
<dbReference type="Pfam" id="PF01553">
    <property type="entry name" value="Acyltransferase"/>
    <property type="match status" value="1"/>
</dbReference>
<evidence type="ECO:0000313" key="8">
    <source>
        <dbReference type="EMBL" id="MBF6354846.1"/>
    </source>
</evidence>
<keyword evidence="9" id="KW-1185">Reference proteome</keyword>
<evidence type="ECO:0000256" key="4">
    <source>
        <dbReference type="ARBA" id="ARBA00023098"/>
    </source>
</evidence>
<evidence type="ECO:0000256" key="5">
    <source>
        <dbReference type="ARBA" id="ARBA00023315"/>
    </source>
</evidence>
<comment type="pathway">
    <text evidence="1">Lipid metabolism.</text>
</comment>
<dbReference type="PANTHER" id="PTHR10434:SF64">
    <property type="entry name" value="1-ACYL-SN-GLYCEROL-3-PHOSPHATE ACYLTRANSFERASE-RELATED"/>
    <property type="match status" value="1"/>
</dbReference>
<keyword evidence="3" id="KW-0808">Transferase</keyword>
<feature type="region of interest" description="Disordered" evidence="6">
    <location>
        <begin position="257"/>
        <end position="289"/>
    </location>
</feature>
<dbReference type="PANTHER" id="PTHR10434">
    <property type="entry name" value="1-ACYL-SN-GLYCEROL-3-PHOSPHATE ACYLTRANSFERASE"/>
    <property type="match status" value="1"/>
</dbReference>